<reference evidence="2" key="2">
    <citation type="submission" date="2023-07" db="EMBL/GenBank/DDBJ databases">
        <authorList>
            <person name="Bai X.-H."/>
            <person name="Wang H.-H."/>
            <person name="Wang J."/>
            <person name="Ma M.-Y."/>
            <person name="Hu H.-H."/>
            <person name="Song Z.-L."/>
            <person name="Ma H.-G."/>
            <person name="Fan Y."/>
            <person name="Du C.-Y."/>
            <person name="Xu J.-C."/>
        </authorList>
    </citation>
    <scope>NUCLEOTIDE SEQUENCE</scope>
    <source>
        <strain evidence="2">CZ1</strain>
    </source>
</reference>
<dbReference type="AlphaFoldDB" id="A0AA97AS25"/>
<feature type="compositionally biased region" description="Low complexity" evidence="1">
    <location>
        <begin position="171"/>
        <end position="181"/>
    </location>
</feature>
<gene>
    <name evidence="2" type="ORF">Q2T42_04650</name>
</gene>
<evidence type="ECO:0000313" key="2">
    <source>
        <dbReference type="EMBL" id="WNZ47124.1"/>
    </source>
</evidence>
<dbReference type="EMBL" id="CP130144">
    <property type="protein sequence ID" value="WNZ47124.1"/>
    <property type="molecule type" value="Genomic_DNA"/>
</dbReference>
<evidence type="ECO:0000256" key="1">
    <source>
        <dbReference type="SAM" id="MobiDB-lite"/>
    </source>
</evidence>
<proteinExistence type="predicted"/>
<feature type="region of interest" description="Disordered" evidence="1">
    <location>
        <begin position="135"/>
        <end position="195"/>
    </location>
</feature>
<accession>A0AA97AS25</accession>
<dbReference type="RefSeq" id="WP_316427953.1">
    <property type="nucleotide sequence ID" value="NZ_CP130144.1"/>
</dbReference>
<reference evidence="2" key="1">
    <citation type="journal article" date="2023" name="Plants (Basel)">
        <title>Genomic Analysis of Leptolyngbya boryana CZ1 Reveals Efficient Carbon Fixation Modules.</title>
        <authorList>
            <person name="Bai X."/>
            <person name="Wang H."/>
            <person name="Cheng W."/>
            <person name="Wang J."/>
            <person name="Ma M."/>
            <person name="Hu H."/>
            <person name="Song Z."/>
            <person name="Ma H."/>
            <person name="Fan Y."/>
            <person name="Du C."/>
            <person name="Xu J."/>
        </authorList>
    </citation>
    <scope>NUCLEOTIDE SEQUENCE</scope>
    <source>
        <strain evidence="2">CZ1</strain>
    </source>
</reference>
<sequence>MKVFQFSPHELEALPKTEDNRLLFQGRTFVEDFNVSQRVYQRVIEQLRQQDDETTFCLVVEMETGYMTWREVKPSPAAPMAAHVTEVIALNQPLQDTVSILPVTETRILDPDQATQVVQTELAELEQAEAIPVEPSTLEVPESPAADVPSPQQPPMRKYRGVPYASPVIEVPDSSASDVPSPQQPPMRKYRGVPY</sequence>
<protein>
    <submittedName>
        <fullName evidence="2">Uncharacterized protein</fullName>
    </submittedName>
</protein>
<name>A0AA97AS25_LEPBY</name>
<organism evidence="2">
    <name type="scientific">Leptolyngbya boryana CZ1</name>
    <dbReference type="NCBI Taxonomy" id="3060204"/>
    <lineage>
        <taxon>Bacteria</taxon>
        <taxon>Bacillati</taxon>
        <taxon>Cyanobacteriota</taxon>
        <taxon>Cyanophyceae</taxon>
        <taxon>Leptolyngbyales</taxon>
        <taxon>Leptolyngbyaceae</taxon>
        <taxon>Leptolyngbya group</taxon>
        <taxon>Leptolyngbya</taxon>
    </lineage>
</organism>